<reference evidence="1 2" key="1">
    <citation type="submission" date="2019-03" db="EMBL/GenBank/DDBJ databases">
        <title>First draft genome of Liparis tanakae, snailfish: a comprehensive survey of snailfish specific genes.</title>
        <authorList>
            <person name="Kim W."/>
            <person name="Song I."/>
            <person name="Jeong J.-H."/>
            <person name="Kim D."/>
            <person name="Kim S."/>
            <person name="Ryu S."/>
            <person name="Song J.Y."/>
            <person name="Lee S.K."/>
        </authorList>
    </citation>
    <scope>NUCLEOTIDE SEQUENCE [LARGE SCALE GENOMIC DNA]</scope>
    <source>
        <tissue evidence="1">Muscle</tissue>
    </source>
</reference>
<sequence>MEIHWSKCVRTLCVSQRKPPRFLLISFLQGDRVAELLLNHARANECRDVPQFKKEMSQLVDRALGNTLALGKVPTSAWALRVCVSDAG</sequence>
<gene>
    <name evidence="1" type="primary">ADCK2_1</name>
    <name evidence="1" type="ORF">EYF80_068264</name>
</gene>
<keyword evidence="2" id="KW-1185">Reference proteome</keyword>
<evidence type="ECO:0000313" key="1">
    <source>
        <dbReference type="EMBL" id="TNN21624.1"/>
    </source>
</evidence>
<evidence type="ECO:0000313" key="2">
    <source>
        <dbReference type="Proteomes" id="UP000314294"/>
    </source>
</evidence>
<keyword evidence="1" id="KW-0808">Transferase</keyword>
<keyword evidence="1" id="KW-0418">Kinase</keyword>
<dbReference type="AlphaFoldDB" id="A0A4Z2DYK3"/>
<accession>A0A4Z2DYK3</accession>
<name>A0A4Z2DYK3_9TELE</name>
<dbReference type="EMBL" id="SRLO01026793">
    <property type="protein sequence ID" value="TNN21624.1"/>
    <property type="molecule type" value="Genomic_DNA"/>
</dbReference>
<protein>
    <submittedName>
        <fullName evidence="1">Putative aarF domain-containing protein kinase 2</fullName>
    </submittedName>
</protein>
<dbReference type="OrthoDB" id="427480at2759"/>
<comment type="caution">
    <text evidence="1">The sequence shown here is derived from an EMBL/GenBank/DDBJ whole genome shotgun (WGS) entry which is preliminary data.</text>
</comment>
<proteinExistence type="predicted"/>
<dbReference type="Proteomes" id="UP000314294">
    <property type="component" value="Unassembled WGS sequence"/>
</dbReference>
<organism evidence="1 2">
    <name type="scientific">Liparis tanakae</name>
    <name type="common">Tanaka's snailfish</name>
    <dbReference type="NCBI Taxonomy" id="230148"/>
    <lineage>
        <taxon>Eukaryota</taxon>
        <taxon>Metazoa</taxon>
        <taxon>Chordata</taxon>
        <taxon>Craniata</taxon>
        <taxon>Vertebrata</taxon>
        <taxon>Euteleostomi</taxon>
        <taxon>Actinopterygii</taxon>
        <taxon>Neopterygii</taxon>
        <taxon>Teleostei</taxon>
        <taxon>Neoteleostei</taxon>
        <taxon>Acanthomorphata</taxon>
        <taxon>Eupercaria</taxon>
        <taxon>Perciformes</taxon>
        <taxon>Cottioidei</taxon>
        <taxon>Cottales</taxon>
        <taxon>Liparidae</taxon>
        <taxon>Liparis</taxon>
    </lineage>
</organism>
<dbReference type="GO" id="GO:0016301">
    <property type="term" value="F:kinase activity"/>
    <property type="evidence" value="ECO:0007669"/>
    <property type="project" value="UniProtKB-KW"/>
</dbReference>